<sequence length="352" mass="38789">MAEDLGRRLLMEIEQVRFDEISQVLHLGRKGEKSYFGLPQLDRVLTIVEQTKRNANTTMIAQPIIELTSTAPGGGKTHLLYYLTAIAALPSNLGGLDSCAVIFDTDNAFCVPRLAQQIELLARNKIPDISSENLDALLLEALKHVHIFYPQSLASLTDTLTALPDYLLDKSRHYSFSRRVAFLALDSASAFHWPARAAEETAALLAKTNATTTSSELSEPGYTQLTAALRTATSTLQTPALLTSWHLGPQPPPTNSHNTSESPSFRPSLQAPLSQLPTLRFLVRRLAVRTFPAGISIEEALREAPDRRKAVEDGRFECGINAWGIEERLLAKLKKDDGGFGFRVLREGLVMD</sequence>
<proteinExistence type="predicted"/>
<feature type="region of interest" description="Disordered" evidence="1">
    <location>
        <begin position="245"/>
        <end position="268"/>
    </location>
</feature>
<dbReference type="PANTHER" id="PTHR46644:SF2">
    <property type="entry name" value="DNA REPAIR PROTEIN XRCC2"/>
    <property type="match status" value="1"/>
</dbReference>
<evidence type="ECO:0000313" key="3">
    <source>
        <dbReference type="Proteomes" id="UP001274830"/>
    </source>
</evidence>
<evidence type="ECO:0000313" key="2">
    <source>
        <dbReference type="EMBL" id="KAK3679084.1"/>
    </source>
</evidence>
<keyword evidence="3" id="KW-1185">Reference proteome</keyword>
<reference evidence="2" key="1">
    <citation type="submission" date="2023-07" db="EMBL/GenBank/DDBJ databases">
        <title>Black Yeasts Isolated from many extreme environments.</title>
        <authorList>
            <person name="Coleine C."/>
            <person name="Stajich J.E."/>
            <person name="Selbmann L."/>
        </authorList>
    </citation>
    <scope>NUCLEOTIDE SEQUENCE</scope>
    <source>
        <strain evidence="2">CCFEE 5485</strain>
    </source>
</reference>
<dbReference type="CDD" id="cd19490">
    <property type="entry name" value="XRCC2"/>
    <property type="match status" value="1"/>
</dbReference>
<dbReference type="SUPFAM" id="SSF52540">
    <property type="entry name" value="P-loop containing nucleoside triphosphate hydrolases"/>
    <property type="match status" value="1"/>
</dbReference>
<dbReference type="AlphaFoldDB" id="A0AAE0WWE5"/>
<dbReference type="InterPro" id="IPR027417">
    <property type="entry name" value="P-loop_NTPase"/>
</dbReference>
<dbReference type="GO" id="GO:0042148">
    <property type="term" value="P:DNA strand invasion"/>
    <property type="evidence" value="ECO:0007669"/>
    <property type="project" value="TreeGrafter"/>
</dbReference>
<dbReference type="GO" id="GO:0000724">
    <property type="term" value="P:double-strand break repair via homologous recombination"/>
    <property type="evidence" value="ECO:0007669"/>
    <property type="project" value="InterPro"/>
</dbReference>
<dbReference type="Proteomes" id="UP001274830">
    <property type="component" value="Unassembled WGS sequence"/>
</dbReference>
<dbReference type="PANTHER" id="PTHR46644">
    <property type="entry name" value="DNA REPAIR PROTEIN XRCC2"/>
    <property type="match status" value="1"/>
</dbReference>
<dbReference type="InterPro" id="IPR030547">
    <property type="entry name" value="XRCC2"/>
</dbReference>
<dbReference type="GO" id="GO:0005657">
    <property type="term" value="C:replication fork"/>
    <property type="evidence" value="ECO:0007669"/>
    <property type="project" value="InterPro"/>
</dbReference>
<dbReference type="GO" id="GO:0033063">
    <property type="term" value="C:Rad51B-Rad51C-Rad51D-XRCC2 complex"/>
    <property type="evidence" value="ECO:0007669"/>
    <property type="project" value="InterPro"/>
</dbReference>
<dbReference type="Gene3D" id="3.40.50.300">
    <property type="entry name" value="P-loop containing nucleotide triphosphate hydrolases"/>
    <property type="match status" value="1"/>
</dbReference>
<evidence type="ECO:0000256" key="1">
    <source>
        <dbReference type="SAM" id="MobiDB-lite"/>
    </source>
</evidence>
<protein>
    <recommendedName>
        <fullName evidence="4">DNA recombination and repair protein Rad51-like C-terminal domain-containing protein</fullName>
    </recommendedName>
</protein>
<gene>
    <name evidence="2" type="ORF">LTR78_001537</name>
</gene>
<dbReference type="EMBL" id="JAUTXT010000003">
    <property type="protein sequence ID" value="KAK3679084.1"/>
    <property type="molecule type" value="Genomic_DNA"/>
</dbReference>
<dbReference type="GO" id="GO:0005815">
    <property type="term" value="C:microtubule organizing center"/>
    <property type="evidence" value="ECO:0007669"/>
    <property type="project" value="TreeGrafter"/>
</dbReference>
<feature type="compositionally biased region" description="Polar residues" evidence="1">
    <location>
        <begin position="255"/>
        <end position="268"/>
    </location>
</feature>
<accession>A0AAE0WWE5</accession>
<dbReference type="GO" id="GO:0000400">
    <property type="term" value="F:four-way junction DNA binding"/>
    <property type="evidence" value="ECO:0007669"/>
    <property type="project" value="TreeGrafter"/>
</dbReference>
<evidence type="ECO:0008006" key="4">
    <source>
        <dbReference type="Google" id="ProtNLM"/>
    </source>
</evidence>
<comment type="caution">
    <text evidence="2">The sequence shown here is derived from an EMBL/GenBank/DDBJ whole genome shotgun (WGS) entry which is preliminary data.</text>
</comment>
<name>A0AAE0WWE5_9PEZI</name>
<organism evidence="2 3">
    <name type="scientific">Recurvomyces mirabilis</name>
    <dbReference type="NCBI Taxonomy" id="574656"/>
    <lineage>
        <taxon>Eukaryota</taxon>
        <taxon>Fungi</taxon>
        <taxon>Dikarya</taxon>
        <taxon>Ascomycota</taxon>
        <taxon>Pezizomycotina</taxon>
        <taxon>Dothideomycetes</taxon>
        <taxon>Dothideomycetidae</taxon>
        <taxon>Mycosphaerellales</taxon>
        <taxon>Teratosphaeriaceae</taxon>
        <taxon>Recurvomyces</taxon>
    </lineage>
</organism>